<dbReference type="PANTHER" id="PTHR46520:SF1">
    <property type="entry name" value="SERINE BETA-LACTAMASE-LIKE PROTEIN LACTB, MITOCHONDRIAL"/>
    <property type="match status" value="1"/>
</dbReference>
<evidence type="ECO:0000259" key="1">
    <source>
        <dbReference type="Pfam" id="PF00144"/>
    </source>
</evidence>
<dbReference type="GO" id="GO:0005739">
    <property type="term" value="C:mitochondrion"/>
    <property type="evidence" value="ECO:0007669"/>
    <property type="project" value="TreeGrafter"/>
</dbReference>
<organism evidence="2 3">
    <name type="scientific">Plakobranchus ocellatus</name>
    <dbReference type="NCBI Taxonomy" id="259542"/>
    <lineage>
        <taxon>Eukaryota</taxon>
        <taxon>Metazoa</taxon>
        <taxon>Spiralia</taxon>
        <taxon>Lophotrochozoa</taxon>
        <taxon>Mollusca</taxon>
        <taxon>Gastropoda</taxon>
        <taxon>Heterobranchia</taxon>
        <taxon>Euthyneura</taxon>
        <taxon>Panpulmonata</taxon>
        <taxon>Sacoglossa</taxon>
        <taxon>Placobranchoidea</taxon>
        <taxon>Plakobranchidae</taxon>
        <taxon>Plakobranchus</taxon>
    </lineage>
</organism>
<comment type="caution">
    <text evidence="2">The sequence shown here is derived from an EMBL/GenBank/DDBJ whole genome shotgun (WGS) entry which is preliminary data.</text>
</comment>
<proteinExistence type="predicted"/>
<gene>
    <name evidence="2" type="ORF">PoB_003059200</name>
</gene>
<keyword evidence="3" id="KW-1185">Reference proteome</keyword>
<dbReference type="InterPro" id="IPR001466">
    <property type="entry name" value="Beta-lactam-related"/>
</dbReference>
<dbReference type="GO" id="GO:0006508">
    <property type="term" value="P:proteolysis"/>
    <property type="evidence" value="ECO:0007669"/>
    <property type="project" value="TreeGrafter"/>
</dbReference>
<dbReference type="SUPFAM" id="SSF56601">
    <property type="entry name" value="beta-lactamase/transpeptidase-like"/>
    <property type="match status" value="1"/>
</dbReference>
<name>A0AAV4AA46_9GAST</name>
<protein>
    <submittedName>
        <fullName evidence="2">Serine beta-lactamase-like protein lactb, mitochondrial</fullName>
    </submittedName>
</protein>
<sequence length="298" mass="33574">MGGSKPSQKENTSKEGKLSELQCFAEDEHQSISLNTAIQKSQIICQRKKVRVVERGFDVSSSFALLTRMAVSNHIGYLFYKFMPDIARDDIARMKGLGRFGYADLENETPIRPNSVLRIASISKSVTAVIVAKLWEDGKIDLNKTVQSYVPHFPEKHYLGEKVDITVSHLLNHTSGIRRYKLKEDPAYACNEQIIKLAETVKVASLSPFYTAGPVARKSQPTHHPEPKTLLGELDNTSEKEMYMKESFSNAIESLKVFQDDRLHCKPVYQFINLVISYYCLILPVSKLISVRFAAPSG</sequence>
<dbReference type="EMBL" id="BLXT01003735">
    <property type="protein sequence ID" value="GFO04087.1"/>
    <property type="molecule type" value="Genomic_DNA"/>
</dbReference>
<dbReference type="Gene3D" id="3.40.710.10">
    <property type="entry name" value="DD-peptidase/beta-lactamase superfamily"/>
    <property type="match status" value="1"/>
</dbReference>
<accession>A0AAV4AA46</accession>
<dbReference type="Pfam" id="PF00144">
    <property type="entry name" value="Beta-lactamase"/>
    <property type="match status" value="1"/>
</dbReference>
<evidence type="ECO:0000313" key="3">
    <source>
        <dbReference type="Proteomes" id="UP000735302"/>
    </source>
</evidence>
<dbReference type="AlphaFoldDB" id="A0AAV4AA46"/>
<dbReference type="Proteomes" id="UP000735302">
    <property type="component" value="Unassembled WGS sequence"/>
</dbReference>
<dbReference type="GO" id="GO:0008233">
    <property type="term" value="F:peptidase activity"/>
    <property type="evidence" value="ECO:0007669"/>
    <property type="project" value="TreeGrafter"/>
</dbReference>
<evidence type="ECO:0000313" key="2">
    <source>
        <dbReference type="EMBL" id="GFO04087.1"/>
    </source>
</evidence>
<dbReference type="InterPro" id="IPR052794">
    <property type="entry name" value="Mito_Ser_Protease_LACTB"/>
</dbReference>
<dbReference type="GO" id="GO:0019216">
    <property type="term" value="P:regulation of lipid metabolic process"/>
    <property type="evidence" value="ECO:0007669"/>
    <property type="project" value="TreeGrafter"/>
</dbReference>
<feature type="domain" description="Beta-lactamase-related" evidence="1">
    <location>
        <begin position="99"/>
        <end position="194"/>
    </location>
</feature>
<reference evidence="2 3" key="1">
    <citation type="journal article" date="2021" name="Elife">
        <title>Chloroplast acquisition without the gene transfer in kleptoplastic sea slugs, Plakobranchus ocellatus.</title>
        <authorList>
            <person name="Maeda T."/>
            <person name="Takahashi S."/>
            <person name="Yoshida T."/>
            <person name="Shimamura S."/>
            <person name="Takaki Y."/>
            <person name="Nagai Y."/>
            <person name="Toyoda A."/>
            <person name="Suzuki Y."/>
            <person name="Arimoto A."/>
            <person name="Ishii H."/>
            <person name="Satoh N."/>
            <person name="Nishiyama T."/>
            <person name="Hasebe M."/>
            <person name="Maruyama T."/>
            <person name="Minagawa J."/>
            <person name="Obokata J."/>
            <person name="Shigenobu S."/>
        </authorList>
    </citation>
    <scope>NUCLEOTIDE SEQUENCE [LARGE SCALE GENOMIC DNA]</scope>
</reference>
<dbReference type="InterPro" id="IPR012338">
    <property type="entry name" value="Beta-lactam/transpept-like"/>
</dbReference>
<dbReference type="PANTHER" id="PTHR46520">
    <property type="entry name" value="SERINE BETA-LACTAMASE-LIKE PROTEIN LACTB, MITOCHONDRIAL"/>
    <property type="match status" value="1"/>
</dbReference>